<feature type="compositionally biased region" description="Low complexity" evidence="6">
    <location>
        <begin position="7"/>
        <end position="20"/>
    </location>
</feature>
<feature type="compositionally biased region" description="Basic and acidic residues" evidence="6">
    <location>
        <begin position="687"/>
        <end position="696"/>
    </location>
</feature>
<evidence type="ECO:0000256" key="5">
    <source>
        <dbReference type="ARBA" id="ARBA00023242"/>
    </source>
</evidence>
<feature type="compositionally biased region" description="Acidic residues" evidence="6">
    <location>
        <begin position="159"/>
        <end position="170"/>
    </location>
</feature>
<evidence type="ECO:0000256" key="1">
    <source>
        <dbReference type="ARBA" id="ARBA00004123"/>
    </source>
</evidence>
<dbReference type="EMBL" id="MU853898">
    <property type="protein sequence ID" value="KAK3936003.1"/>
    <property type="molecule type" value="Genomic_DNA"/>
</dbReference>
<gene>
    <name evidence="7" type="ORF">QBC46DRAFT_38702</name>
</gene>
<dbReference type="Gene3D" id="1.20.5.1500">
    <property type="match status" value="1"/>
</dbReference>
<proteinExistence type="predicted"/>
<dbReference type="AlphaFoldDB" id="A0AAN6S0Z4"/>
<feature type="compositionally biased region" description="Polar residues" evidence="6">
    <location>
        <begin position="646"/>
        <end position="655"/>
    </location>
</feature>
<evidence type="ECO:0000256" key="6">
    <source>
        <dbReference type="SAM" id="MobiDB-lite"/>
    </source>
</evidence>
<evidence type="ECO:0000256" key="3">
    <source>
        <dbReference type="ARBA" id="ARBA00023015"/>
    </source>
</evidence>
<keyword evidence="5" id="KW-0539">Nucleus</keyword>
<evidence type="ECO:0000256" key="2">
    <source>
        <dbReference type="ARBA" id="ARBA00022491"/>
    </source>
</evidence>
<evidence type="ECO:0000313" key="8">
    <source>
        <dbReference type="Proteomes" id="UP001303473"/>
    </source>
</evidence>
<sequence>MASGDTAPPLALSRSSPPLLGHSPSNLSSPLSDVEDKDAEPDEMDLDMSNPPSARPETPEPNGHGDAEEEDSGGETDEDSKLSEADVNDSEAETERLYDSPQKDNPTRDILNVADAVGNRQFIDRRDRTFERSPSKLQQQIQADLDAENAPSPTASLSEAEEEEEEDDDASLASSEGEGEGETAAEPEPAEEEPSRPPSQAKIRTEDPLATLSDVAQLVRQESAESRKRKRSSMAEQVPEQPLRKRTGSIGATEPEFSPDDTAVLDDEGISTNPQSGNQSGEEDNAGEAEAAAKTKEEPTESIEEDPAEPSRSRRGKRSASKKSKSNSKSPEGVGGRADQESPGEATEDADGLTAEDASRSIEDEHVDDADEEAEAAHRNEEELERKKAAWEELTAIEKQFSNFRERLYQERLEALNREEAMLTCDNPTHPEYLAMLQCIDQRRDERIRKSTLELQFKMEVLKKRAVAERAQIMSQFHQAVRESREQVLEELGQDWYNIQQERRRAANTIPDYGIRFPSTKQQSAKAAVAYNKEVSILSGFAKHVGFPAAPPISGASDDQLENDLEAITRAREPVSRQVSHQPPVFHPEFTGLPFGRNLGPAGEQFIEQTPWANPNHPSHHIQRQQSHPEATPVNRRHSHQPGGLFSSSTTTIPNGDSPVMNKSHGHSSGAGHESVKAHKMGPTHSVKRETVAQIL</sequence>
<feature type="compositionally biased region" description="Acidic residues" evidence="6">
    <location>
        <begin position="365"/>
        <end position="374"/>
    </location>
</feature>
<name>A0AAN6S0Z4_9PEZI</name>
<feature type="compositionally biased region" description="Acidic residues" evidence="6">
    <location>
        <begin position="67"/>
        <end position="78"/>
    </location>
</feature>
<keyword evidence="8" id="KW-1185">Reference proteome</keyword>
<dbReference type="PANTHER" id="PTHR21964">
    <property type="entry name" value="BREAST CANCER METASTASIS-SUPPRESSOR 1"/>
    <property type="match status" value="1"/>
</dbReference>
<dbReference type="GO" id="GO:0005654">
    <property type="term" value="C:nucleoplasm"/>
    <property type="evidence" value="ECO:0007669"/>
    <property type="project" value="UniProtKB-ARBA"/>
</dbReference>
<dbReference type="GO" id="GO:0010468">
    <property type="term" value="P:regulation of gene expression"/>
    <property type="evidence" value="ECO:0007669"/>
    <property type="project" value="UniProtKB-ARBA"/>
</dbReference>
<protein>
    <submittedName>
        <fullName evidence="7">Sds3-like-domain-containing protein</fullName>
    </submittedName>
</protein>
<evidence type="ECO:0000256" key="4">
    <source>
        <dbReference type="ARBA" id="ARBA00023163"/>
    </source>
</evidence>
<dbReference type="Pfam" id="PF08598">
    <property type="entry name" value="Sds3"/>
    <property type="match status" value="1"/>
</dbReference>
<organism evidence="7 8">
    <name type="scientific">Diplogelasinospora grovesii</name>
    <dbReference type="NCBI Taxonomy" id="303347"/>
    <lineage>
        <taxon>Eukaryota</taxon>
        <taxon>Fungi</taxon>
        <taxon>Dikarya</taxon>
        <taxon>Ascomycota</taxon>
        <taxon>Pezizomycotina</taxon>
        <taxon>Sordariomycetes</taxon>
        <taxon>Sordariomycetidae</taxon>
        <taxon>Sordariales</taxon>
        <taxon>Diplogelasinosporaceae</taxon>
        <taxon>Diplogelasinospora</taxon>
    </lineage>
</organism>
<accession>A0AAN6S0Z4</accession>
<feature type="compositionally biased region" description="Basic residues" evidence="6">
    <location>
        <begin position="313"/>
        <end position="326"/>
    </location>
</feature>
<feature type="compositionally biased region" description="Polar residues" evidence="6">
    <location>
        <begin position="270"/>
        <end position="280"/>
    </location>
</feature>
<feature type="compositionally biased region" description="Basic and acidic residues" evidence="6">
    <location>
        <begin position="375"/>
        <end position="385"/>
    </location>
</feature>
<feature type="compositionally biased region" description="Basic and acidic residues" evidence="6">
    <location>
        <begin position="93"/>
        <end position="107"/>
    </location>
</feature>
<feature type="compositionally biased region" description="Acidic residues" evidence="6">
    <location>
        <begin position="177"/>
        <end position="192"/>
    </location>
</feature>
<reference evidence="8" key="1">
    <citation type="journal article" date="2023" name="Mol. Phylogenet. Evol.">
        <title>Genome-scale phylogeny and comparative genomics of the fungal order Sordariales.</title>
        <authorList>
            <person name="Hensen N."/>
            <person name="Bonometti L."/>
            <person name="Westerberg I."/>
            <person name="Brannstrom I.O."/>
            <person name="Guillou S."/>
            <person name="Cros-Aarteil S."/>
            <person name="Calhoun S."/>
            <person name="Haridas S."/>
            <person name="Kuo A."/>
            <person name="Mondo S."/>
            <person name="Pangilinan J."/>
            <person name="Riley R."/>
            <person name="LaButti K."/>
            <person name="Andreopoulos B."/>
            <person name="Lipzen A."/>
            <person name="Chen C."/>
            <person name="Yan M."/>
            <person name="Daum C."/>
            <person name="Ng V."/>
            <person name="Clum A."/>
            <person name="Steindorff A."/>
            <person name="Ohm R.A."/>
            <person name="Martin F."/>
            <person name="Silar P."/>
            <person name="Natvig D.O."/>
            <person name="Lalanne C."/>
            <person name="Gautier V."/>
            <person name="Ament-Velasquez S.L."/>
            <person name="Kruys A."/>
            <person name="Hutchinson M.I."/>
            <person name="Powell A.J."/>
            <person name="Barry K."/>
            <person name="Miller A.N."/>
            <person name="Grigoriev I.V."/>
            <person name="Debuchy R."/>
            <person name="Gladieux P."/>
            <person name="Hiltunen Thoren M."/>
            <person name="Johannesson H."/>
        </authorList>
    </citation>
    <scope>NUCLEOTIDE SEQUENCE [LARGE SCALE GENOMIC DNA]</scope>
    <source>
        <strain evidence="8">CBS 340.73</strain>
    </source>
</reference>
<feature type="region of interest" description="Disordered" evidence="6">
    <location>
        <begin position="609"/>
        <end position="696"/>
    </location>
</feature>
<feature type="region of interest" description="Disordered" evidence="6">
    <location>
        <begin position="1"/>
        <end position="385"/>
    </location>
</feature>
<keyword evidence="2" id="KW-0678">Repressor</keyword>
<comment type="caution">
    <text evidence="7">The sequence shown here is derived from an EMBL/GenBank/DDBJ whole genome shotgun (WGS) entry which is preliminary data.</text>
</comment>
<feature type="compositionally biased region" description="Acidic residues" evidence="6">
    <location>
        <begin position="257"/>
        <end position="269"/>
    </location>
</feature>
<dbReference type="Proteomes" id="UP001303473">
    <property type="component" value="Unassembled WGS sequence"/>
</dbReference>
<dbReference type="InterPro" id="IPR013907">
    <property type="entry name" value="Sds3"/>
</dbReference>
<dbReference type="SMART" id="SM01401">
    <property type="entry name" value="Sds3"/>
    <property type="match status" value="1"/>
</dbReference>
<keyword evidence="4" id="KW-0804">Transcription</keyword>
<feature type="compositionally biased region" description="Acidic residues" evidence="6">
    <location>
        <begin position="33"/>
        <end position="46"/>
    </location>
</feature>
<comment type="subcellular location">
    <subcellularLocation>
        <location evidence="1">Nucleus</location>
    </subcellularLocation>
</comment>
<keyword evidence="3" id="KW-0805">Transcription regulation</keyword>
<evidence type="ECO:0000313" key="7">
    <source>
        <dbReference type="EMBL" id="KAK3936003.1"/>
    </source>
</evidence>
<feature type="compositionally biased region" description="Basic and acidic residues" evidence="6">
    <location>
        <begin position="122"/>
        <end position="134"/>
    </location>
</feature>